<feature type="compositionally biased region" description="Polar residues" evidence="1">
    <location>
        <begin position="81"/>
        <end position="93"/>
    </location>
</feature>
<feature type="compositionally biased region" description="Low complexity" evidence="1">
    <location>
        <begin position="32"/>
        <end position="47"/>
    </location>
</feature>
<feature type="compositionally biased region" description="Polar residues" evidence="1">
    <location>
        <begin position="20"/>
        <end position="30"/>
    </location>
</feature>
<sequence>MARKPRIVRRVTEYYEDHQGTNSSHSSQIYIPTCSSPTPFSSPNTPSQVDHSRIHGDVNHNSGRTYIDKSKYRNDSHNRKSTTNSVNNYNDQRPTSPPPPPYGDVVAPQPRRYQSLKDLDNKSNDRAISRRHTLQPRRYQSPEESNDRANARRYAPQSRRNQSPEESDDGSDDSSNDDRAVAEQQSKRYQSSEEPDNSDDNSDGESNDRETSRRRSRRHQSSEESNDEPDGDSDGESNDRAAARRPSRRSQSSEEPDDEPDDEPNDRAIIRRRPRQYQNSEGSDDNSDEGLDDCQQYRYQIERRYQCGERRHHQGNSSDFYDGPDNEISLGRAMSPRLRAGFQSQFGLIPNSAISLGAWVRF</sequence>
<feature type="compositionally biased region" description="Acidic residues" evidence="1">
    <location>
        <begin position="254"/>
        <end position="264"/>
    </location>
</feature>
<protein>
    <submittedName>
        <fullName evidence="2">Uncharacterized protein</fullName>
    </submittedName>
</protein>
<accession>A0A0W0F664</accession>
<feature type="region of interest" description="Disordered" evidence="1">
    <location>
        <begin position="1"/>
        <end position="297"/>
    </location>
</feature>
<evidence type="ECO:0000256" key="1">
    <source>
        <dbReference type="SAM" id="MobiDB-lite"/>
    </source>
</evidence>
<dbReference type="Proteomes" id="UP000054988">
    <property type="component" value="Unassembled WGS sequence"/>
</dbReference>
<name>A0A0W0F664_MONRR</name>
<feature type="compositionally biased region" description="Acidic residues" evidence="1">
    <location>
        <begin position="282"/>
        <end position="292"/>
    </location>
</feature>
<reference evidence="2 3" key="1">
    <citation type="submission" date="2015-12" db="EMBL/GenBank/DDBJ databases">
        <title>Draft genome sequence of Moniliophthora roreri, the causal agent of frosty pod rot of cacao.</title>
        <authorList>
            <person name="Aime M.C."/>
            <person name="Diaz-Valderrama J.R."/>
            <person name="Kijpornyongpan T."/>
            <person name="Phillips-Mora W."/>
        </authorList>
    </citation>
    <scope>NUCLEOTIDE SEQUENCE [LARGE SCALE GENOMIC DNA]</scope>
    <source>
        <strain evidence="2 3">MCA 2952</strain>
    </source>
</reference>
<gene>
    <name evidence="2" type="ORF">WG66_15546</name>
</gene>
<proteinExistence type="predicted"/>
<feature type="compositionally biased region" description="Acidic residues" evidence="1">
    <location>
        <begin position="165"/>
        <end position="175"/>
    </location>
</feature>
<feature type="compositionally biased region" description="Basic and acidic residues" evidence="1">
    <location>
        <begin position="115"/>
        <end position="128"/>
    </location>
</feature>
<evidence type="ECO:0000313" key="3">
    <source>
        <dbReference type="Proteomes" id="UP000054988"/>
    </source>
</evidence>
<feature type="compositionally biased region" description="Basic and acidic residues" evidence="1">
    <location>
        <begin position="10"/>
        <end position="19"/>
    </location>
</feature>
<feature type="compositionally biased region" description="Acidic residues" evidence="1">
    <location>
        <begin position="193"/>
        <end position="205"/>
    </location>
</feature>
<feature type="compositionally biased region" description="Basic and acidic residues" evidence="1">
    <location>
        <begin position="66"/>
        <end position="78"/>
    </location>
</feature>
<feature type="compositionally biased region" description="Acidic residues" evidence="1">
    <location>
        <begin position="224"/>
        <end position="236"/>
    </location>
</feature>
<dbReference type="AlphaFoldDB" id="A0A0W0F664"/>
<comment type="caution">
    <text evidence="2">The sequence shown here is derived from an EMBL/GenBank/DDBJ whole genome shotgun (WGS) entry which is preliminary data.</text>
</comment>
<evidence type="ECO:0000313" key="2">
    <source>
        <dbReference type="EMBL" id="KTB31834.1"/>
    </source>
</evidence>
<dbReference type="EMBL" id="LATX01002286">
    <property type="protein sequence ID" value="KTB31834.1"/>
    <property type="molecule type" value="Genomic_DNA"/>
</dbReference>
<organism evidence="2 3">
    <name type="scientific">Moniliophthora roreri</name>
    <name type="common">Frosty pod rot fungus</name>
    <name type="synonym">Monilia roreri</name>
    <dbReference type="NCBI Taxonomy" id="221103"/>
    <lineage>
        <taxon>Eukaryota</taxon>
        <taxon>Fungi</taxon>
        <taxon>Dikarya</taxon>
        <taxon>Basidiomycota</taxon>
        <taxon>Agaricomycotina</taxon>
        <taxon>Agaricomycetes</taxon>
        <taxon>Agaricomycetidae</taxon>
        <taxon>Agaricales</taxon>
        <taxon>Marasmiineae</taxon>
        <taxon>Marasmiaceae</taxon>
        <taxon>Moniliophthora</taxon>
    </lineage>
</organism>